<evidence type="ECO:0000313" key="2">
    <source>
        <dbReference type="Proteomes" id="UP000655830"/>
    </source>
</evidence>
<reference evidence="1" key="1">
    <citation type="submission" date="2020-08" db="EMBL/GenBank/DDBJ databases">
        <title>Genome public.</title>
        <authorList>
            <person name="Liu C."/>
            <person name="Sun Q."/>
        </authorList>
    </citation>
    <scope>NUCLEOTIDE SEQUENCE</scope>
    <source>
        <strain evidence="1">NSJ-12</strain>
    </source>
</reference>
<dbReference type="RefSeq" id="WP_249332364.1">
    <property type="nucleotide sequence ID" value="NZ_JACRSY010000008.1"/>
</dbReference>
<accession>A0A926EIV5</accession>
<proteinExistence type="predicted"/>
<dbReference type="AlphaFoldDB" id="A0A926EIV5"/>
<gene>
    <name evidence="1" type="ORF">H8718_06740</name>
</gene>
<organism evidence="1 2">
    <name type="scientific">Zhenhengia yiwuensis</name>
    <dbReference type="NCBI Taxonomy" id="2763666"/>
    <lineage>
        <taxon>Bacteria</taxon>
        <taxon>Bacillati</taxon>
        <taxon>Bacillota</taxon>
        <taxon>Clostridia</taxon>
        <taxon>Lachnospirales</taxon>
        <taxon>Lachnospiraceae</taxon>
        <taxon>Zhenhengia</taxon>
    </lineage>
</organism>
<dbReference type="EMBL" id="JACRSY010000008">
    <property type="protein sequence ID" value="MBC8579222.1"/>
    <property type="molecule type" value="Genomic_DNA"/>
</dbReference>
<evidence type="ECO:0000313" key="1">
    <source>
        <dbReference type="EMBL" id="MBC8579222.1"/>
    </source>
</evidence>
<keyword evidence="2" id="KW-1185">Reference proteome</keyword>
<comment type="caution">
    <text evidence="1">The sequence shown here is derived from an EMBL/GenBank/DDBJ whole genome shotgun (WGS) entry which is preliminary data.</text>
</comment>
<protein>
    <submittedName>
        <fullName evidence="1">Uncharacterized protein</fullName>
    </submittedName>
</protein>
<dbReference type="Proteomes" id="UP000655830">
    <property type="component" value="Unassembled WGS sequence"/>
</dbReference>
<name>A0A926EIV5_9FIRM</name>
<sequence length="119" mass="14132">MQYYIVFQNQAYEESRIEGRHEEISEGDMIFKYEGGAIVAVGIIGKKTYPDSTLQQLDIIEHKLQKKLRIKEVFKEIKELMNQEPSPFAIRWTQENRFHKLNEACGQFILDQIRVHNQF</sequence>